<gene>
    <name evidence="1" type="ORF">CYY_005722</name>
</gene>
<reference evidence="1" key="1">
    <citation type="submission" date="2020-01" db="EMBL/GenBank/DDBJ databases">
        <title>Development of genomics and gene disruption for Polysphondylium violaceum indicates a role for the polyketide synthase stlB in stalk morphogenesis.</title>
        <authorList>
            <person name="Narita B."/>
            <person name="Kawabe Y."/>
            <person name="Kin K."/>
            <person name="Saito T."/>
            <person name="Gibbs R."/>
            <person name="Kuspa A."/>
            <person name="Muzny D."/>
            <person name="Queller D."/>
            <person name="Richards S."/>
            <person name="Strassman J."/>
            <person name="Sucgang R."/>
            <person name="Worley K."/>
            <person name="Schaap P."/>
        </authorList>
    </citation>
    <scope>NUCLEOTIDE SEQUENCE</scope>
    <source>
        <strain evidence="1">QSvi11</strain>
    </source>
</reference>
<sequence>MKVSILIDSLAQVFLMLKLNKPSPILILIIDPLKPAPSVLIKLVLDLNLHPTKLCRSYNFGCTVMGTQLLNMAVQKVTCL</sequence>
<comment type="caution">
    <text evidence="1">The sequence shown here is derived from an EMBL/GenBank/DDBJ whole genome shotgun (WGS) entry which is preliminary data.</text>
</comment>
<accession>A0A8J4Q2H9</accession>
<dbReference type="EMBL" id="AJWJ01000236">
    <property type="protein sequence ID" value="KAF2072956.1"/>
    <property type="molecule type" value="Genomic_DNA"/>
</dbReference>
<organism evidence="1 2">
    <name type="scientific">Polysphondylium violaceum</name>
    <dbReference type="NCBI Taxonomy" id="133409"/>
    <lineage>
        <taxon>Eukaryota</taxon>
        <taxon>Amoebozoa</taxon>
        <taxon>Evosea</taxon>
        <taxon>Eumycetozoa</taxon>
        <taxon>Dictyostelia</taxon>
        <taxon>Dictyosteliales</taxon>
        <taxon>Dictyosteliaceae</taxon>
        <taxon>Polysphondylium</taxon>
    </lineage>
</organism>
<evidence type="ECO:0000313" key="2">
    <source>
        <dbReference type="Proteomes" id="UP000695562"/>
    </source>
</evidence>
<evidence type="ECO:0000313" key="1">
    <source>
        <dbReference type="EMBL" id="KAF2072956.1"/>
    </source>
</evidence>
<proteinExistence type="predicted"/>
<keyword evidence="2" id="KW-1185">Reference proteome</keyword>
<name>A0A8J4Q2H9_9MYCE</name>
<dbReference type="Proteomes" id="UP000695562">
    <property type="component" value="Unassembled WGS sequence"/>
</dbReference>
<protein>
    <submittedName>
        <fullName evidence="1">Uncharacterized protein</fullName>
    </submittedName>
</protein>
<dbReference type="AlphaFoldDB" id="A0A8J4Q2H9"/>